<keyword evidence="3" id="KW-1185">Reference proteome</keyword>
<accession>A0A6A6QZ25</accession>
<feature type="transmembrane region" description="Helical" evidence="1">
    <location>
        <begin position="58"/>
        <end position="77"/>
    </location>
</feature>
<evidence type="ECO:0000256" key="1">
    <source>
        <dbReference type="SAM" id="Phobius"/>
    </source>
</evidence>
<feature type="transmembrane region" description="Helical" evidence="1">
    <location>
        <begin position="29"/>
        <end position="46"/>
    </location>
</feature>
<evidence type="ECO:0000313" key="2">
    <source>
        <dbReference type="EMBL" id="KAF2496883.1"/>
    </source>
</evidence>
<reference evidence="2" key="1">
    <citation type="journal article" date="2020" name="Stud. Mycol.">
        <title>101 Dothideomycetes genomes: a test case for predicting lifestyles and emergence of pathogens.</title>
        <authorList>
            <person name="Haridas S."/>
            <person name="Albert R."/>
            <person name="Binder M."/>
            <person name="Bloem J."/>
            <person name="Labutti K."/>
            <person name="Salamov A."/>
            <person name="Andreopoulos B."/>
            <person name="Baker S."/>
            <person name="Barry K."/>
            <person name="Bills G."/>
            <person name="Bluhm B."/>
            <person name="Cannon C."/>
            <person name="Castanera R."/>
            <person name="Culley D."/>
            <person name="Daum C."/>
            <person name="Ezra D."/>
            <person name="Gonzalez J."/>
            <person name="Henrissat B."/>
            <person name="Kuo A."/>
            <person name="Liang C."/>
            <person name="Lipzen A."/>
            <person name="Lutzoni F."/>
            <person name="Magnuson J."/>
            <person name="Mondo S."/>
            <person name="Nolan M."/>
            <person name="Ohm R."/>
            <person name="Pangilinan J."/>
            <person name="Park H.-J."/>
            <person name="Ramirez L."/>
            <person name="Alfaro M."/>
            <person name="Sun H."/>
            <person name="Tritt A."/>
            <person name="Yoshinaga Y."/>
            <person name="Zwiers L.-H."/>
            <person name="Turgeon B."/>
            <person name="Goodwin S."/>
            <person name="Spatafora J."/>
            <person name="Crous P."/>
            <person name="Grigoriev I."/>
        </authorList>
    </citation>
    <scope>NUCLEOTIDE SEQUENCE</scope>
    <source>
        <strain evidence="2">CBS 269.34</strain>
    </source>
</reference>
<dbReference type="AlphaFoldDB" id="A0A6A6QZ25"/>
<gene>
    <name evidence="2" type="ORF">BU16DRAFT_560192</name>
</gene>
<evidence type="ECO:0000313" key="3">
    <source>
        <dbReference type="Proteomes" id="UP000799750"/>
    </source>
</evidence>
<feature type="transmembrane region" description="Helical" evidence="1">
    <location>
        <begin position="106"/>
        <end position="129"/>
    </location>
</feature>
<proteinExistence type="predicted"/>
<organism evidence="2 3">
    <name type="scientific">Lophium mytilinum</name>
    <dbReference type="NCBI Taxonomy" id="390894"/>
    <lineage>
        <taxon>Eukaryota</taxon>
        <taxon>Fungi</taxon>
        <taxon>Dikarya</taxon>
        <taxon>Ascomycota</taxon>
        <taxon>Pezizomycotina</taxon>
        <taxon>Dothideomycetes</taxon>
        <taxon>Pleosporomycetidae</taxon>
        <taxon>Mytilinidiales</taxon>
        <taxon>Mytilinidiaceae</taxon>
        <taxon>Lophium</taxon>
    </lineage>
</organism>
<dbReference type="EMBL" id="MU004187">
    <property type="protein sequence ID" value="KAF2496883.1"/>
    <property type="molecule type" value="Genomic_DNA"/>
</dbReference>
<name>A0A6A6QZ25_9PEZI</name>
<keyword evidence="1" id="KW-0812">Transmembrane</keyword>
<keyword evidence="1" id="KW-1133">Transmembrane helix</keyword>
<sequence length="135" mass="15508">MLHLAALSPLMLLVFLLFSLFFKFFATFIWLYIMAYILITTLIIVFRITLPANIRAQVYLDVHLLLGLALFVTHVLVTRHFQRFLQASEGYSSIKALRQATDTSTIILLTALHVVCLPPLVVGFVLRAVQRFMRR</sequence>
<protein>
    <submittedName>
        <fullName evidence="2">Uncharacterized protein</fullName>
    </submittedName>
</protein>
<dbReference type="Proteomes" id="UP000799750">
    <property type="component" value="Unassembled WGS sequence"/>
</dbReference>
<keyword evidence="1" id="KW-0472">Membrane</keyword>